<reference evidence="1" key="1">
    <citation type="submission" date="2019-10" db="EMBL/GenBank/DDBJ databases">
        <authorList>
            <consortium name="DOE Joint Genome Institute"/>
            <person name="Kuo A."/>
            <person name="Miyauchi S."/>
            <person name="Kiss E."/>
            <person name="Drula E."/>
            <person name="Kohler A."/>
            <person name="Sanchez-Garcia M."/>
            <person name="Andreopoulos B."/>
            <person name="Barry K.W."/>
            <person name="Bonito G."/>
            <person name="Buee M."/>
            <person name="Carver A."/>
            <person name="Chen C."/>
            <person name="Cichocki N."/>
            <person name="Clum A."/>
            <person name="Culley D."/>
            <person name="Crous P.W."/>
            <person name="Fauchery L."/>
            <person name="Girlanda M."/>
            <person name="Hayes R."/>
            <person name="Keri Z."/>
            <person name="Labutti K."/>
            <person name="Lipzen A."/>
            <person name="Lombard V."/>
            <person name="Magnuson J."/>
            <person name="Maillard F."/>
            <person name="Morin E."/>
            <person name="Murat C."/>
            <person name="Nolan M."/>
            <person name="Ohm R."/>
            <person name="Pangilinan J."/>
            <person name="Pereira M."/>
            <person name="Perotto S."/>
            <person name="Peter M."/>
            <person name="Riley R."/>
            <person name="Sitrit Y."/>
            <person name="Stielow B."/>
            <person name="Szollosi G."/>
            <person name="Zifcakova L."/>
            <person name="Stursova M."/>
            <person name="Spatafora J.W."/>
            <person name="Tedersoo L."/>
            <person name="Vaario L.-M."/>
            <person name="Yamada A."/>
            <person name="Yan M."/>
            <person name="Wang P."/>
            <person name="Xu J."/>
            <person name="Bruns T."/>
            <person name="Baldrian P."/>
            <person name="Vilgalys R."/>
            <person name="Henrissat B."/>
            <person name="Grigoriev I.V."/>
            <person name="Hibbett D."/>
            <person name="Nagy L.G."/>
            <person name="Martin F.M."/>
        </authorList>
    </citation>
    <scope>NUCLEOTIDE SEQUENCE</scope>
    <source>
        <strain evidence="1">P2</strain>
    </source>
</reference>
<accession>A0ACB6ZPZ7</accession>
<name>A0ACB6ZPZ7_THEGA</name>
<dbReference type="EMBL" id="MU117974">
    <property type="protein sequence ID" value="KAF9651599.1"/>
    <property type="molecule type" value="Genomic_DNA"/>
</dbReference>
<sequence length="448" mass="49001">MIPLVKLAHAQHRGHPDIESPVSSHLPLPEKQKQPALEIPTWRRWLVVLGAFLALFCTFGQLSSFGTYLSWYTHNQLSSYSPSTISWIGSLQLWVFFFSGAVVGRCFDRYGPRPLLITGASIYVLSMMMISLCKSYYQYLLVQGILFGFGVGLMFYPSISSVATHFSEYRATALGVAAAGSSTGGIIFPIVLHRLFVQVGFPNTVRISGFLCFLCCGISVLSITSACPPSPTRFKLKDYTSCFKDSRYLLLLIGSALISFAGLYIPFFYIIDFVQEQADHARSREDSFPAYILAIMNVGGLVGRIVPAVLSDRVGRFNVLFPCALLSGVSCMVLWLPISFVSTPGGRIALEVTFALSFGFFSGGFIALINACIAEISQTEEVGSRIGLLYCLISFPSMAGGPVAGRLSGNTSHAYIGMILFTGATLIAGSLFVLWTRFRVESRLLVRV</sequence>
<reference evidence="1" key="2">
    <citation type="journal article" date="2020" name="Nat. Commun.">
        <title>Large-scale genome sequencing of mycorrhizal fungi provides insights into the early evolution of symbiotic traits.</title>
        <authorList>
            <person name="Miyauchi S."/>
            <person name="Kiss E."/>
            <person name="Kuo A."/>
            <person name="Drula E."/>
            <person name="Kohler A."/>
            <person name="Sanchez-Garcia M."/>
            <person name="Morin E."/>
            <person name="Andreopoulos B."/>
            <person name="Barry K.W."/>
            <person name="Bonito G."/>
            <person name="Buee M."/>
            <person name="Carver A."/>
            <person name="Chen C."/>
            <person name="Cichocki N."/>
            <person name="Clum A."/>
            <person name="Culley D."/>
            <person name="Crous P.W."/>
            <person name="Fauchery L."/>
            <person name="Girlanda M."/>
            <person name="Hayes R.D."/>
            <person name="Keri Z."/>
            <person name="LaButti K."/>
            <person name="Lipzen A."/>
            <person name="Lombard V."/>
            <person name="Magnuson J."/>
            <person name="Maillard F."/>
            <person name="Murat C."/>
            <person name="Nolan M."/>
            <person name="Ohm R.A."/>
            <person name="Pangilinan J."/>
            <person name="Pereira M.F."/>
            <person name="Perotto S."/>
            <person name="Peter M."/>
            <person name="Pfister S."/>
            <person name="Riley R."/>
            <person name="Sitrit Y."/>
            <person name="Stielow J.B."/>
            <person name="Szollosi G."/>
            <person name="Zifcakova L."/>
            <person name="Stursova M."/>
            <person name="Spatafora J.W."/>
            <person name="Tedersoo L."/>
            <person name="Vaario L.M."/>
            <person name="Yamada A."/>
            <person name="Yan M."/>
            <person name="Wang P."/>
            <person name="Xu J."/>
            <person name="Bruns T."/>
            <person name="Baldrian P."/>
            <person name="Vilgalys R."/>
            <person name="Dunand C."/>
            <person name="Henrissat B."/>
            <person name="Grigoriev I.V."/>
            <person name="Hibbett D."/>
            <person name="Nagy L.G."/>
            <person name="Martin F.M."/>
        </authorList>
    </citation>
    <scope>NUCLEOTIDE SEQUENCE</scope>
    <source>
        <strain evidence="1">P2</strain>
    </source>
</reference>
<organism evidence="1 2">
    <name type="scientific">Thelephora ganbajun</name>
    <name type="common">Ganba fungus</name>
    <dbReference type="NCBI Taxonomy" id="370292"/>
    <lineage>
        <taxon>Eukaryota</taxon>
        <taxon>Fungi</taxon>
        <taxon>Dikarya</taxon>
        <taxon>Basidiomycota</taxon>
        <taxon>Agaricomycotina</taxon>
        <taxon>Agaricomycetes</taxon>
        <taxon>Thelephorales</taxon>
        <taxon>Thelephoraceae</taxon>
        <taxon>Thelephora</taxon>
    </lineage>
</organism>
<keyword evidence="2" id="KW-1185">Reference proteome</keyword>
<proteinExistence type="predicted"/>
<evidence type="ECO:0000313" key="2">
    <source>
        <dbReference type="Proteomes" id="UP000886501"/>
    </source>
</evidence>
<gene>
    <name evidence="1" type="ORF">BDM02DRAFT_3090940</name>
</gene>
<protein>
    <submittedName>
        <fullName evidence="1">MFS general substrate transporter</fullName>
    </submittedName>
</protein>
<dbReference type="Proteomes" id="UP000886501">
    <property type="component" value="Unassembled WGS sequence"/>
</dbReference>
<evidence type="ECO:0000313" key="1">
    <source>
        <dbReference type="EMBL" id="KAF9651599.1"/>
    </source>
</evidence>
<comment type="caution">
    <text evidence="1">The sequence shown here is derived from an EMBL/GenBank/DDBJ whole genome shotgun (WGS) entry which is preliminary data.</text>
</comment>